<evidence type="ECO:0000256" key="2">
    <source>
        <dbReference type="ARBA" id="ARBA00022475"/>
    </source>
</evidence>
<evidence type="ECO:0000256" key="1">
    <source>
        <dbReference type="ARBA" id="ARBA00004651"/>
    </source>
</evidence>
<keyword evidence="3 10" id="KW-0716">Sensory transduction</keyword>
<evidence type="ECO:0000256" key="10">
    <source>
        <dbReference type="RuleBase" id="RU351113"/>
    </source>
</evidence>
<keyword evidence="9 10" id="KW-0807">Transducer</keyword>
<keyword evidence="7 10" id="KW-0472">Membrane</keyword>
<accession>A0A9E8DAE1</accession>
<comment type="subcellular location">
    <subcellularLocation>
        <location evidence="1 10">Cell membrane</location>
        <topology evidence="1 10">Multi-pass membrane protein</topology>
    </subcellularLocation>
</comment>
<dbReference type="InterPro" id="IPR004117">
    <property type="entry name" value="7tm6_olfct_rcpt"/>
</dbReference>
<keyword evidence="6 10" id="KW-1133">Transmembrane helix</keyword>
<reference evidence="11" key="1">
    <citation type="journal article" date="2022" name="Int. J. Mol. Sci.">
        <title>Identification of Candidate Chemosensory Gene Families by Head Transcriptomes Analysis in the Mexican Fruit Fly, Anastrepha ludens Loew (Diptera: Tephritidae).</title>
        <authorList>
            <person name="Segura-Leon O.L."/>
            <person name="Torres-Huerta B."/>
            <person name="Estrada-Perez A.R."/>
            <person name="Cibrian-Tovar J."/>
            <person name="Hernandez-Hernandez F.C."/>
            <person name="Cruz-Jaramillo J.L."/>
            <person name="Meza-Hernandez J.S."/>
            <person name="Sanchez-Galicia F."/>
        </authorList>
    </citation>
    <scope>NUCLEOTIDE SEQUENCE</scope>
</reference>
<dbReference type="GO" id="GO:0004984">
    <property type="term" value="F:olfactory receptor activity"/>
    <property type="evidence" value="ECO:0007669"/>
    <property type="project" value="InterPro"/>
</dbReference>
<dbReference type="PANTHER" id="PTHR21137">
    <property type="entry name" value="ODORANT RECEPTOR"/>
    <property type="match status" value="1"/>
</dbReference>
<feature type="transmembrane region" description="Helical" evidence="10">
    <location>
        <begin position="135"/>
        <end position="154"/>
    </location>
</feature>
<proteinExistence type="evidence at transcript level"/>
<evidence type="ECO:0000256" key="4">
    <source>
        <dbReference type="ARBA" id="ARBA00022692"/>
    </source>
</evidence>
<keyword evidence="8 10" id="KW-0675">Receptor</keyword>
<evidence type="ECO:0000256" key="3">
    <source>
        <dbReference type="ARBA" id="ARBA00022606"/>
    </source>
</evidence>
<feature type="transmembrane region" description="Helical" evidence="10">
    <location>
        <begin position="166"/>
        <end position="186"/>
    </location>
</feature>
<feature type="transmembrane region" description="Helical" evidence="10">
    <location>
        <begin position="66"/>
        <end position="85"/>
    </location>
</feature>
<name>A0A9E8DAE1_9MUSC</name>
<dbReference type="GO" id="GO:0005549">
    <property type="term" value="F:odorant binding"/>
    <property type="evidence" value="ECO:0007669"/>
    <property type="project" value="InterPro"/>
</dbReference>
<comment type="caution">
    <text evidence="10">Lacks conserved residue(s) required for the propagation of feature annotation.</text>
</comment>
<dbReference type="EMBL" id="ON420009">
    <property type="protein sequence ID" value="UZH23380.1"/>
    <property type="molecule type" value="mRNA"/>
</dbReference>
<feature type="transmembrane region" description="Helical" evidence="10">
    <location>
        <begin position="283"/>
        <end position="304"/>
    </location>
</feature>
<sequence>MLMRQIDTIAIFRRLFITWRVLGIILWPFNKYLRIVYDLLMNIFVTFGFPLHLVLGIIFSTNQEQFFINLVIGIASVSCTLKHLLLRYRLSEMLMVNEILARLDERVHTNTDYDYYKRFIERPCNFMINFFTRCYFAVSITALLTALVTGELLYPAFVPLAWRTSISQYIVAILFQFAGVSLQIVQNIANDAYGPVVLCMLSGHVHLLANRVSRVSHSSEENIAGNSTDLALCIEDHKLLRSTSNTVERIVSASYLVQFVGVGINLCIGLVYLLFFADNYFAYVYYSLHVTAIMIELFPCCYFGSMLECEFHDLSYAIFRSNWPTQPRAFRRNVVNFTELTLREVTLYAGGMIRINLDSFFATCKMGYSFFTVIQSMK</sequence>
<organism evidence="11">
    <name type="scientific">Anastrepha ludens</name>
    <name type="common">Mexican fruit fly</name>
    <dbReference type="NCBI Taxonomy" id="28586"/>
    <lineage>
        <taxon>Eukaryota</taxon>
        <taxon>Metazoa</taxon>
        <taxon>Ecdysozoa</taxon>
        <taxon>Arthropoda</taxon>
        <taxon>Hexapoda</taxon>
        <taxon>Insecta</taxon>
        <taxon>Pterygota</taxon>
        <taxon>Neoptera</taxon>
        <taxon>Endopterygota</taxon>
        <taxon>Diptera</taxon>
        <taxon>Brachycera</taxon>
        <taxon>Muscomorpha</taxon>
        <taxon>Tephritoidea</taxon>
        <taxon>Tephritidae</taxon>
        <taxon>Anastrepha</taxon>
    </lineage>
</organism>
<gene>
    <name evidence="11" type="primary">OR33ab2</name>
</gene>
<dbReference type="PANTHER" id="PTHR21137:SF35">
    <property type="entry name" value="ODORANT RECEPTOR 19A-RELATED"/>
    <property type="match status" value="1"/>
</dbReference>
<keyword evidence="5 10" id="KW-0552">Olfaction</keyword>
<evidence type="ECO:0000256" key="7">
    <source>
        <dbReference type="ARBA" id="ARBA00023136"/>
    </source>
</evidence>
<protein>
    <recommendedName>
        <fullName evidence="10">Odorant receptor</fullName>
    </recommendedName>
</protein>
<dbReference type="GO" id="GO:0007165">
    <property type="term" value="P:signal transduction"/>
    <property type="evidence" value="ECO:0007669"/>
    <property type="project" value="UniProtKB-KW"/>
</dbReference>
<dbReference type="Pfam" id="PF02949">
    <property type="entry name" value="7tm_6"/>
    <property type="match status" value="1"/>
</dbReference>
<keyword evidence="4 10" id="KW-0812">Transmembrane</keyword>
<dbReference type="GO" id="GO:0005886">
    <property type="term" value="C:plasma membrane"/>
    <property type="evidence" value="ECO:0007669"/>
    <property type="project" value="UniProtKB-SubCell"/>
</dbReference>
<dbReference type="AlphaFoldDB" id="A0A9E8DAE1"/>
<comment type="similarity">
    <text evidence="10">Belongs to the insect chemoreceptor superfamily. Heteromeric odorant receptor channel (TC 1.A.69) family.</text>
</comment>
<evidence type="ECO:0000256" key="6">
    <source>
        <dbReference type="ARBA" id="ARBA00022989"/>
    </source>
</evidence>
<evidence type="ECO:0000313" key="11">
    <source>
        <dbReference type="EMBL" id="UZH23380.1"/>
    </source>
</evidence>
<reference evidence="11" key="2">
    <citation type="submission" date="2022-05" db="EMBL/GenBank/DDBJ databases">
        <authorList>
            <person name="Segura Leon O.L."/>
            <person name="Torres Huerta B."/>
            <person name="Meza Hernandez S.J."/>
        </authorList>
    </citation>
    <scope>NUCLEOTIDE SEQUENCE</scope>
</reference>
<feature type="transmembrane region" description="Helical" evidence="10">
    <location>
        <begin position="255"/>
        <end position="277"/>
    </location>
</feature>
<evidence type="ECO:0000256" key="8">
    <source>
        <dbReference type="ARBA" id="ARBA00023170"/>
    </source>
</evidence>
<evidence type="ECO:0000256" key="9">
    <source>
        <dbReference type="ARBA" id="ARBA00023224"/>
    </source>
</evidence>
<evidence type="ECO:0000256" key="5">
    <source>
        <dbReference type="ARBA" id="ARBA00022725"/>
    </source>
</evidence>
<feature type="transmembrane region" description="Helical" evidence="10">
    <location>
        <begin position="35"/>
        <end position="59"/>
    </location>
</feature>
<keyword evidence="2" id="KW-1003">Cell membrane</keyword>